<dbReference type="Proteomes" id="UP000002318">
    <property type="component" value="Chromosome"/>
</dbReference>
<accession>E1R1E6</accession>
<evidence type="ECO:0000256" key="1">
    <source>
        <dbReference type="SAM" id="Coils"/>
    </source>
</evidence>
<reference evidence="2 3" key="1">
    <citation type="journal article" date="2010" name="Stand. Genomic Sci.">
        <title>Complete genome sequence of Spirochaeta smaragdinae type strain (SEBR 4228).</title>
        <authorList>
            <person name="Mavromatis K."/>
            <person name="Yasawong M."/>
            <person name="Chertkov O."/>
            <person name="Lapidus A."/>
            <person name="Lucas S."/>
            <person name="Nolan M."/>
            <person name="Del Rio T.G."/>
            <person name="Tice H."/>
            <person name="Cheng J.F."/>
            <person name="Pitluck S."/>
            <person name="Liolios K."/>
            <person name="Ivanova N."/>
            <person name="Tapia R."/>
            <person name="Han C."/>
            <person name="Bruce D."/>
            <person name="Goodwin L."/>
            <person name="Pati A."/>
            <person name="Chen A."/>
            <person name="Palaniappan K."/>
            <person name="Land M."/>
            <person name="Hauser L."/>
            <person name="Chang Y.J."/>
            <person name="Jeffries C.D."/>
            <person name="Detter J.C."/>
            <person name="Rohde M."/>
            <person name="Brambilla E."/>
            <person name="Spring S."/>
            <person name="Goker M."/>
            <person name="Sikorski J."/>
            <person name="Woyke T."/>
            <person name="Bristow J."/>
            <person name="Eisen J.A."/>
            <person name="Markowitz V."/>
            <person name="Hugenholtz P."/>
            <person name="Klenk H.P."/>
            <person name="Kyrpides N.C."/>
        </authorList>
    </citation>
    <scope>NUCLEOTIDE SEQUENCE [LARGE SCALE GENOMIC DNA]</scope>
    <source>
        <strain evidence="3">DSM 11293 / JCM 15392 / SEBR 4228</strain>
    </source>
</reference>
<dbReference type="InterPro" id="IPR036890">
    <property type="entry name" value="HATPase_C_sf"/>
</dbReference>
<proteinExistence type="predicted"/>
<name>E1R1E6_SEDSS</name>
<dbReference type="HOGENOM" id="CLU_037402_0_0_12"/>
<gene>
    <name evidence="2" type="ordered locus">Spirs_1965</name>
</gene>
<dbReference type="RefSeq" id="WP_013254551.1">
    <property type="nucleotide sequence ID" value="NC_014364.1"/>
</dbReference>
<protein>
    <recommendedName>
        <fullName evidence="4">ATP-binding region ATPase domain protein</fullName>
    </recommendedName>
</protein>
<keyword evidence="3" id="KW-1185">Reference proteome</keyword>
<dbReference type="OrthoDB" id="7452186at2"/>
<evidence type="ECO:0008006" key="4">
    <source>
        <dbReference type="Google" id="ProtNLM"/>
    </source>
</evidence>
<dbReference type="eggNOG" id="COG0326">
    <property type="taxonomic scope" value="Bacteria"/>
</dbReference>
<dbReference type="EMBL" id="CP002116">
    <property type="protein sequence ID" value="ADK81087.1"/>
    <property type="molecule type" value="Genomic_DNA"/>
</dbReference>
<sequence>MDKDEIKIGKHLLDVLTIGMYQDPIIIYREYIQNSVDAIEACKIKGIFDNYINNPIYIEIKKQEKAISIYDTGIGLKSSLFYSTLTSIAASTKKIDSNIGFRGIGRLAGIAYCSTLTMKSSYYGENTASILRWDAQKIRDSLRADKMIEAIDLINNTTESFTEKEDTDKHYFEVILSDVNNQELLEEQKVIEYISQVCPVEFDSKFVFKTKIRNFLDNYNLKLKEYYIIVNKKEVKKNYGTDIYKIASNKKKKHDEIVDINHFVIYNDSKIIAFCWYALTRKLQLIPKLNYPGIKFRQNNFQIGRSDVLRELFEPQERFVNYFIGELHIFENTIIPNAQRNYFEDSPEFRFLMRETRKYIKDLNSLCKLASDINSLNNASEDYNAQKSKYDENKQTNSFINKKHEESSYDALVKTHEELEKKRNDLDHRIERISSKIVKDGIKKVYPPRISTNTIITNESQDNHEKKKYAVSDLSKLDRKEKKLLSKVFAIINETMTSDVAENLIFAIKMKLK</sequence>
<dbReference type="SUPFAM" id="SSF55874">
    <property type="entry name" value="ATPase domain of HSP90 chaperone/DNA topoisomerase II/histidine kinase"/>
    <property type="match status" value="1"/>
</dbReference>
<organism evidence="2 3">
    <name type="scientific">Sediminispirochaeta smaragdinae (strain DSM 11293 / JCM 15392 / SEBR 4228)</name>
    <name type="common">Spirochaeta smaragdinae</name>
    <dbReference type="NCBI Taxonomy" id="573413"/>
    <lineage>
        <taxon>Bacteria</taxon>
        <taxon>Pseudomonadati</taxon>
        <taxon>Spirochaetota</taxon>
        <taxon>Spirochaetia</taxon>
        <taxon>Spirochaetales</taxon>
        <taxon>Spirochaetaceae</taxon>
        <taxon>Sediminispirochaeta</taxon>
    </lineage>
</organism>
<dbReference type="KEGG" id="ssm:Spirs_1965"/>
<keyword evidence="1" id="KW-0175">Coiled coil</keyword>
<dbReference type="Gene3D" id="3.30.565.10">
    <property type="entry name" value="Histidine kinase-like ATPase, C-terminal domain"/>
    <property type="match status" value="1"/>
</dbReference>
<dbReference type="AlphaFoldDB" id="E1R1E6"/>
<dbReference type="STRING" id="573413.Spirs_1965"/>
<evidence type="ECO:0000313" key="3">
    <source>
        <dbReference type="Proteomes" id="UP000002318"/>
    </source>
</evidence>
<feature type="coiled-coil region" evidence="1">
    <location>
        <begin position="373"/>
        <end position="436"/>
    </location>
</feature>
<evidence type="ECO:0000313" key="2">
    <source>
        <dbReference type="EMBL" id="ADK81087.1"/>
    </source>
</evidence>